<reference evidence="2" key="1">
    <citation type="journal article" date="2019" name="Nat. Commun.">
        <title>The genome of broomcorn millet.</title>
        <authorList>
            <person name="Zou C."/>
            <person name="Miki D."/>
            <person name="Li D."/>
            <person name="Tang Q."/>
            <person name="Xiao L."/>
            <person name="Rajput S."/>
            <person name="Deng P."/>
            <person name="Jia W."/>
            <person name="Huang R."/>
            <person name="Zhang M."/>
            <person name="Sun Y."/>
            <person name="Hu J."/>
            <person name="Fu X."/>
            <person name="Schnable P.S."/>
            <person name="Li F."/>
            <person name="Zhang H."/>
            <person name="Feng B."/>
            <person name="Zhu X."/>
            <person name="Liu R."/>
            <person name="Schnable J.C."/>
            <person name="Zhu J.-K."/>
            <person name="Zhang H."/>
        </authorList>
    </citation>
    <scope>NUCLEOTIDE SEQUENCE [LARGE SCALE GENOMIC DNA]</scope>
</reference>
<proteinExistence type="predicted"/>
<comment type="caution">
    <text evidence="1">The sequence shown here is derived from an EMBL/GenBank/DDBJ whole genome shotgun (WGS) entry which is preliminary data.</text>
</comment>
<evidence type="ECO:0000313" key="1">
    <source>
        <dbReference type="EMBL" id="RLN36047.1"/>
    </source>
</evidence>
<name>A0A3L6TF29_PANMI</name>
<dbReference type="OrthoDB" id="1901889at2759"/>
<dbReference type="PANTHER" id="PTHR47848:SF1">
    <property type="entry name" value="ADENINE NUCLEOTIDE ALPHA HYDROLASES-LIKE SUPERFAMILY PROTEIN"/>
    <property type="match status" value="1"/>
</dbReference>
<organism evidence="1 2">
    <name type="scientific">Panicum miliaceum</name>
    <name type="common">Proso millet</name>
    <name type="synonym">Broomcorn millet</name>
    <dbReference type="NCBI Taxonomy" id="4540"/>
    <lineage>
        <taxon>Eukaryota</taxon>
        <taxon>Viridiplantae</taxon>
        <taxon>Streptophyta</taxon>
        <taxon>Embryophyta</taxon>
        <taxon>Tracheophyta</taxon>
        <taxon>Spermatophyta</taxon>
        <taxon>Magnoliopsida</taxon>
        <taxon>Liliopsida</taxon>
        <taxon>Poales</taxon>
        <taxon>Poaceae</taxon>
        <taxon>PACMAD clade</taxon>
        <taxon>Panicoideae</taxon>
        <taxon>Panicodae</taxon>
        <taxon>Paniceae</taxon>
        <taxon>Panicinae</taxon>
        <taxon>Panicum</taxon>
        <taxon>Panicum sect. Panicum</taxon>
    </lineage>
</organism>
<dbReference type="EMBL" id="PQIB02000002">
    <property type="protein sequence ID" value="RLN36047.1"/>
    <property type="molecule type" value="Genomic_DNA"/>
</dbReference>
<accession>A0A3L6TF29</accession>
<dbReference type="AlphaFoldDB" id="A0A3L6TF29"/>
<dbReference type="PANTHER" id="PTHR47848">
    <property type="entry name" value="ADENINE NUCLEOTIDE ALPHA HYDROLASES-LIKE SUPERFAMILY PROTEIN"/>
    <property type="match status" value="1"/>
</dbReference>
<sequence length="148" mass="16675">MEIVLTEGELGEKVMATVNQFGATTLVIGLHDKSFLYRAPSPYTRDDRAVSDPAVVGRAVERRSGEIRIYREDHFRQGILTKEASCLRCVTVSDKDDRTIVYKGQLKPCQLKRDDQGKKENSGVLKGDIIVVSYIQGLHILEREQLLL</sequence>
<protein>
    <submittedName>
        <fullName evidence="1">Uncharacterized protein</fullName>
    </submittedName>
</protein>
<gene>
    <name evidence="1" type="ORF">C2845_PM03G30970</name>
</gene>
<dbReference type="Proteomes" id="UP000275267">
    <property type="component" value="Unassembled WGS sequence"/>
</dbReference>
<evidence type="ECO:0000313" key="2">
    <source>
        <dbReference type="Proteomes" id="UP000275267"/>
    </source>
</evidence>
<keyword evidence="2" id="KW-1185">Reference proteome</keyword>